<comment type="caution">
    <text evidence="2">The sequence shown here is derived from an EMBL/GenBank/DDBJ whole genome shotgun (WGS) entry which is preliminary data.</text>
</comment>
<name>A0A3M7RA33_BRAPC</name>
<protein>
    <submittedName>
        <fullName evidence="2">Uncharacterized protein</fullName>
    </submittedName>
</protein>
<accession>A0A3M7RA33</accession>
<proteinExistence type="predicted"/>
<keyword evidence="1" id="KW-1133">Transmembrane helix</keyword>
<evidence type="ECO:0000256" key="1">
    <source>
        <dbReference type="SAM" id="Phobius"/>
    </source>
</evidence>
<dbReference type="Proteomes" id="UP000276133">
    <property type="component" value="Unassembled WGS sequence"/>
</dbReference>
<keyword evidence="1" id="KW-0472">Membrane</keyword>
<keyword evidence="3" id="KW-1185">Reference proteome</keyword>
<organism evidence="2 3">
    <name type="scientific">Brachionus plicatilis</name>
    <name type="common">Marine rotifer</name>
    <name type="synonym">Brachionus muelleri</name>
    <dbReference type="NCBI Taxonomy" id="10195"/>
    <lineage>
        <taxon>Eukaryota</taxon>
        <taxon>Metazoa</taxon>
        <taxon>Spiralia</taxon>
        <taxon>Gnathifera</taxon>
        <taxon>Rotifera</taxon>
        <taxon>Eurotatoria</taxon>
        <taxon>Monogononta</taxon>
        <taxon>Pseudotrocha</taxon>
        <taxon>Ploima</taxon>
        <taxon>Brachionidae</taxon>
        <taxon>Brachionus</taxon>
    </lineage>
</organism>
<keyword evidence="1" id="KW-0812">Transmembrane</keyword>
<gene>
    <name evidence="2" type="ORF">BpHYR1_017662</name>
</gene>
<sequence>MNTKVRTHVFVNDVDNDMEHLYRTATKNCFYFVLINFILKKSNIYIFIIIVVVLSITTTPTLFNLHRYNREPLDPNRSGKNYSSGFKVYNIIKKIISPGKAIKTNVVNYMMDDLFLHEKRC</sequence>
<dbReference type="AlphaFoldDB" id="A0A3M7RA33"/>
<reference evidence="2 3" key="1">
    <citation type="journal article" date="2018" name="Sci. Rep.">
        <title>Genomic signatures of local adaptation to the degree of environmental predictability in rotifers.</title>
        <authorList>
            <person name="Franch-Gras L."/>
            <person name="Hahn C."/>
            <person name="Garcia-Roger E.M."/>
            <person name="Carmona M.J."/>
            <person name="Serra M."/>
            <person name="Gomez A."/>
        </authorList>
    </citation>
    <scope>NUCLEOTIDE SEQUENCE [LARGE SCALE GENOMIC DNA]</scope>
    <source>
        <strain evidence="2">HYR1</strain>
    </source>
</reference>
<dbReference type="EMBL" id="REGN01003848">
    <property type="protein sequence ID" value="RNA20463.1"/>
    <property type="molecule type" value="Genomic_DNA"/>
</dbReference>
<evidence type="ECO:0000313" key="3">
    <source>
        <dbReference type="Proteomes" id="UP000276133"/>
    </source>
</evidence>
<feature type="transmembrane region" description="Helical" evidence="1">
    <location>
        <begin position="44"/>
        <end position="63"/>
    </location>
</feature>
<evidence type="ECO:0000313" key="2">
    <source>
        <dbReference type="EMBL" id="RNA20463.1"/>
    </source>
</evidence>